<reference evidence="1" key="1">
    <citation type="journal article" date="2014" name="Front. Microbiol.">
        <title>High frequency of phylogenetically diverse reductive dehalogenase-homologous genes in deep subseafloor sedimentary metagenomes.</title>
        <authorList>
            <person name="Kawai M."/>
            <person name="Futagami T."/>
            <person name="Toyoda A."/>
            <person name="Takaki Y."/>
            <person name="Nishi S."/>
            <person name="Hori S."/>
            <person name="Arai W."/>
            <person name="Tsubouchi T."/>
            <person name="Morono Y."/>
            <person name="Uchiyama I."/>
            <person name="Ito T."/>
            <person name="Fujiyama A."/>
            <person name="Inagaki F."/>
            <person name="Takami H."/>
        </authorList>
    </citation>
    <scope>NUCLEOTIDE SEQUENCE</scope>
    <source>
        <strain evidence="1">Expedition CK06-06</strain>
    </source>
</reference>
<dbReference type="InterPro" id="IPR027417">
    <property type="entry name" value="P-loop_NTPase"/>
</dbReference>
<evidence type="ECO:0008006" key="2">
    <source>
        <dbReference type="Google" id="ProtNLM"/>
    </source>
</evidence>
<dbReference type="Gene3D" id="3.40.50.300">
    <property type="entry name" value="P-loop containing nucleotide triphosphate hydrolases"/>
    <property type="match status" value="1"/>
</dbReference>
<organism evidence="1">
    <name type="scientific">marine sediment metagenome</name>
    <dbReference type="NCBI Taxonomy" id="412755"/>
    <lineage>
        <taxon>unclassified sequences</taxon>
        <taxon>metagenomes</taxon>
        <taxon>ecological metagenomes</taxon>
    </lineage>
</organism>
<dbReference type="AlphaFoldDB" id="X0RRD6"/>
<comment type="caution">
    <text evidence="1">The sequence shown here is derived from an EMBL/GenBank/DDBJ whole genome shotgun (WGS) entry which is preliminary data.</text>
</comment>
<protein>
    <recommendedName>
        <fullName evidence="2">ABC transporter domain-containing protein</fullName>
    </recommendedName>
</protein>
<evidence type="ECO:0000313" key="1">
    <source>
        <dbReference type="EMBL" id="GAF71409.1"/>
    </source>
</evidence>
<gene>
    <name evidence="1" type="ORF">S01H1_05171</name>
</gene>
<sequence length="44" mass="4973">FAKAAADRMVFLDAGRIIEEATPGELFANPKEDRTKQFLSQILY</sequence>
<feature type="non-terminal residue" evidence="1">
    <location>
        <position position="1"/>
    </location>
</feature>
<proteinExistence type="predicted"/>
<dbReference type="EMBL" id="BARS01002694">
    <property type="protein sequence ID" value="GAF71409.1"/>
    <property type="molecule type" value="Genomic_DNA"/>
</dbReference>
<accession>X0RRD6</accession>
<name>X0RRD6_9ZZZZ</name>